<feature type="binding site" evidence="5">
    <location>
        <position position="540"/>
    </location>
    <ligand>
        <name>a divalent metal cation</name>
        <dbReference type="ChEBI" id="CHEBI:60240"/>
        <label>2</label>
        <note>catalytic</note>
    </ligand>
</feature>
<comment type="function">
    <text evidence="6">Cotranslationally removes the N-terminal methionine from nascent proteins. The N-terminal methionine is often cleaved when the second residue in the primary sequence is small and uncharged (Met-Ala-, Cys, Gly, Pro, Ser, Thr, or Val).</text>
</comment>
<keyword evidence="2 5" id="KW-0645">Protease</keyword>
<comment type="cofactor">
    <cofactor evidence="5">
        <name>Co(2+)</name>
        <dbReference type="ChEBI" id="CHEBI:48828"/>
    </cofactor>
    <cofactor evidence="5">
        <name>Zn(2+)</name>
        <dbReference type="ChEBI" id="CHEBI:29105"/>
    </cofactor>
    <cofactor evidence="5">
        <name>Mn(2+)</name>
        <dbReference type="ChEBI" id="CHEBI:29035"/>
    </cofactor>
    <cofactor evidence="5">
        <name>Fe(2+)</name>
        <dbReference type="ChEBI" id="CHEBI:29033"/>
    </cofactor>
    <text evidence="5">Binds 2 divalent metal cations per subunit. Has a high-affinity and a low affinity metal-binding site. The true nature of the physiological cofactor is under debate. The enzyme is active with cobalt, zinc, manganese or divalent iron ions. Most likely, methionine aminopeptidases function as mononuclear Fe(2+)-metalloproteases under physiological conditions, and the catalytically relevant metal-binding site has been assigned to the histidine-containing high-affinity site.</text>
</comment>
<evidence type="ECO:0000259" key="8">
    <source>
        <dbReference type="Pfam" id="PF00557"/>
    </source>
</evidence>
<feature type="domain" description="Peptidase M24" evidence="8">
    <location>
        <begin position="279"/>
        <end position="547"/>
    </location>
</feature>
<evidence type="ECO:0000256" key="6">
    <source>
        <dbReference type="RuleBase" id="RU003653"/>
    </source>
</evidence>
<dbReference type="PANTHER" id="PTHR43330">
    <property type="entry name" value="METHIONINE AMINOPEPTIDASE"/>
    <property type="match status" value="1"/>
</dbReference>
<feature type="binding site" evidence="5">
    <location>
        <position position="508"/>
    </location>
    <ligand>
        <name>a divalent metal cation</name>
        <dbReference type="ChEBI" id="CHEBI:60240"/>
        <label>2</label>
        <note>catalytic</note>
    </ligand>
</feature>
<evidence type="ECO:0000256" key="7">
    <source>
        <dbReference type="SAM" id="MobiDB-lite"/>
    </source>
</evidence>
<evidence type="ECO:0000256" key="2">
    <source>
        <dbReference type="ARBA" id="ARBA00022670"/>
    </source>
</evidence>
<gene>
    <name evidence="9" type="ORF">PCOR1329_LOCUS39281</name>
</gene>
<evidence type="ECO:0000256" key="3">
    <source>
        <dbReference type="ARBA" id="ARBA00022723"/>
    </source>
</evidence>
<dbReference type="SUPFAM" id="SSF55920">
    <property type="entry name" value="Creatinase/aminopeptidase"/>
    <property type="match status" value="2"/>
</dbReference>
<dbReference type="InterPro" id="IPR002467">
    <property type="entry name" value="Pept_M24A_MAP1"/>
</dbReference>
<keyword evidence="10" id="KW-1185">Reference proteome</keyword>
<dbReference type="EMBL" id="CAUYUJ010014743">
    <property type="protein sequence ID" value="CAK0845506.1"/>
    <property type="molecule type" value="Genomic_DNA"/>
</dbReference>
<dbReference type="PROSITE" id="PS00680">
    <property type="entry name" value="MAP_1"/>
    <property type="match status" value="1"/>
</dbReference>
<evidence type="ECO:0000313" key="9">
    <source>
        <dbReference type="EMBL" id="CAK0845506.1"/>
    </source>
</evidence>
<dbReference type="HAMAP" id="MF_01974">
    <property type="entry name" value="MetAP_1"/>
    <property type="match status" value="1"/>
</dbReference>
<organism evidence="9 10">
    <name type="scientific">Prorocentrum cordatum</name>
    <dbReference type="NCBI Taxonomy" id="2364126"/>
    <lineage>
        <taxon>Eukaryota</taxon>
        <taxon>Sar</taxon>
        <taxon>Alveolata</taxon>
        <taxon>Dinophyceae</taxon>
        <taxon>Prorocentrales</taxon>
        <taxon>Prorocentraceae</taxon>
        <taxon>Prorocentrum</taxon>
    </lineage>
</organism>
<feature type="binding site" evidence="5">
    <location>
        <position position="372"/>
    </location>
    <ligand>
        <name>a divalent metal cation</name>
        <dbReference type="ChEBI" id="CHEBI:60240"/>
        <label>1</label>
    </ligand>
</feature>
<feature type="binding site" evidence="5">
    <location>
        <position position="361"/>
    </location>
    <ligand>
        <name>a divalent metal cation</name>
        <dbReference type="ChEBI" id="CHEBI:60240"/>
        <label>1</label>
    </ligand>
</feature>
<sequence length="574" mass="62043">MARGLPAAGPHRAAAPRAAAGASQQAASHLTAKLAAEKTASGIFRLCERRCDEFNAVHGTTALYRLAKSGCSPKTLEQGRLRRLLASLAAHADRGQLTPRSAATAAWSLAALRSAGIGAEAGSFAGELDTVKPLKRDNRRTTMDQPQASAAGTVASGDVHLLICPRGPLAPLLAAAGRPIKASDASFQEWCTAALAATSSTTRAIDEQDRLTLPRAFKGIWDYKFTGALRPALVTPQMRMPDSIAKPDYALEPRGICHSERTLEAQTVIPALAGEDLDAIRAAGRLGREVLDIAAGFLRPGVTGDEIDRLVSQACVDRCIYPSPLNYYGFPKSLCVSPNEVIAHGIPNCRPFEDGDIVNLDVTIYHRGFHADLNETYFIGKVCEDGLRTVQAAYNALRSATKLIRPGALYRDLGNAIQTEAERYNCAVVREYSGHGIGRLFHGCPRIPHYRRNKAVGKMKVGEAQHQKSQGLWARDEVSPRMDFRPMKAKKLHGCRVCSLVGHAFCVEPMVNDGTVGSCAHWPDNWTAVTVNGKLSAAFEHTFLVTDTGFEVLTARPGASRKQMPEFDPAMFQR</sequence>
<accession>A0ABN9THU8</accession>
<dbReference type="EC" id="3.4.11.18" evidence="6"/>
<name>A0ABN9THU8_9DINO</name>
<dbReference type="PANTHER" id="PTHR43330:SF7">
    <property type="entry name" value="METHIONINE AMINOPEPTIDASE 1"/>
    <property type="match status" value="1"/>
</dbReference>
<comment type="catalytic activity">
    <reaction evidence="5 6">
        <text>Release of N-terminal amino acids, preferentially methionine, from peptides and arylamides.</text>
        <dbReference type="EC" id="3.4.11.18"/>
    </reaction>
</comment>
<evidence type="ECO:0000256" key="5">
    <source>
        <dbReference type="HAMAP-Rule" id="MF_03174"/>
    </source>
</evidence>
<keyword evidence="3 5" id="KW-0479">Metal-binding</keyword>
<feature type="region of interest" description="Disordered" evidence="7">
    <location>
        <begin position="1"/>
        <end position="22"/>
    </location>
</feature>
<feature type="binding site" evidence="5">
    <location>
        <position position="372"/>
    </location>
    <ligand>
        <name>a divalent metal cation</name>
        <dbReference type="ChEBI" id="CHEBI:60240"/>
        <label>2</label>
        <note>catalytic</note>
    </ligand>
</feature>
<dbReference type="InterPro" id="IPR001714">
    <property type="entry name" value="Pept_M24_MAP"/>
</dbReference>
<protein>
    <recommendedName>
        <fullName evidence="6">Methionine aminopeptidase</fullName>
        <ecNumber evidence="6">3.4.11.18</ecNumber>
    </recommendedName>
</protein>
<dbReference type="InterPro" id="IPR036005">
    <property type="entry name" value="Creatinase/aminopeptidase-like"/>
</dbReference>
<dbReference type="CDD" id="cd01086">
    <property type="entry name" value="MetAP1"/>
    <property type="match status" value="1"/>
</dbReference>
<evidence type="ECO:0000313" key="10">
    <source>
        <dbReference type="Proteomes" id="UP001189429"/>
    </source>
</evidence>
<comment type="caution">
    <text evidence="9">The sequence shown here is derived from an EMBL/GenBank/DDBJ whole genome shotgun (WGS) entry which is preliminary data.</text>
</comment>
<keyword evidence="4 5" id="KW-0378">Hydrolase</keyword>
<dbReference type="Gene3D" id="3.90.230.10">
    <property type="entry name" value="Creatinase/methionine aminopeptidase superfamily"/>
    <property type="match status" value="2"/>
</dbReference>
<dbReference type="InterPro" id="IPR000994">
    <property type="entry name" value="Pept_M24"/>
</dbReference>
<feature type="binding site" evidence="5">
    <location>
        <position position="540"/>
    </location>
    <ligand>
        <name>a divalent metal cation</name>
        <dbReference type="ChEBI" id="CHEBI:60240"/>
        <label>1</label>
    </ligand>
</feature>
<dbReference type="Pfam" id="PF00557">
    <property type="entry name" value="Peptidase_M24"/>
    <property type="match status" value="1"/>
</dbReference>
<evidence type="ECO:0000256" key="4">
    <source>
        <dbReference type="ARBA" id="ARBA00022801"/>
    </source>
</evidence>
<proteinExistence type="inferred from homology"/>
<evidence type="ECO:0000256" key="1">
    <source>
        <dbReference type="ARBA" id="ARBA00022438"/>
    </source>
</evidence>
<dbReference type="Proteomes" id="UP001189429">
    <property type="component" value="Unassembled WGS sequence"/>
</dbReference>
<dbReference type="PRINTS" id="PR00599">
    <property type="entry name" value="MAPEPTIDASE"/>
</dbReference>
<dbReference type="NCBIfam" id="TIGR00500">
    <property type="entry name" value="met_pdase_I"/>
    <property type="match status" value="1"/>
</dbReference>
<feature type="binding site" evidence="5">
    <location>
        <position position="344"/>
    </location>
    <ligand>
        <name>substrate</name>
    </ligand>
</feature>
<keyword evidence="1 5" id="KW-0031">Aminopeptidase</keyword>
<feature type="binding site" evidence="5">
    <location>
        <position position="442"/>
    </location>
    <ligand>
        <name>substrate</name>
    </ligand>
</feature>
<reference evidence="9" key="1">
    <citation type="submission" date="2023-10" db="EMBL/GenBank/DDBJ databases">
        <authorList>
            <person name="Chen Y."/>
            <person name="Shah S."/>
            <person name="Dougan E. K."/>
            <person name="Thang M."/>
            <person name="Chan C."/>
        </authorList>
    </citation>
    <scope>NUCLEOTIDE SEQUENCE [LARGE SCALE GENOMIC DNA]</scope>
</reference>
<feature type="binding site" evidence="5">
    <location>
        <position position="435"/>
    </location>
    <ligand>
        <name>a divalent metal cation</name>
        <dbReference type="ChEBI" id="CHEBI:60240"/>
        <label>2</label>
        <note>catalytic</note>
    </ligand>
</feature>
<comment type="similarity">
    <text evidence="5">Belongs to the peptidase M24A family. Methionine aminopeptidase type 1 subfamily.</text>
</comment>